<dbReference type="AlphaFoldDB" id="A0AAW1N0E9"/>
<feature type="compositionally biased region" description="Basic and acidic residues" evidence="1">
    <location>
        <begin position="199"/>
        <end position="210"/>
    </location>
</feature>
<feature type="compositionally biased region" description="Basic residues" evidence="1">
    <location>
        <begin position="185"/>
        <end position="198"/>
    </location>
</feature>
<name>A0AAW1N0E9_POPJA</name>
<dbReference type="EMBL" id="JASPKY010000013">
    <property type="protein sequence ID" value="KAK9753492.1"/>
    <property type="molecule type" value="Genomic_DNA"/>
</dbReference>
<gene>
    <name evidence="2" type="ORF">QE152_g1999</name>
</gene>
<reference evidence="2 3" key="1">
    <citation type="journal article" date="2024" name="BMC Genomics">
        <title>De novo assembly and annotation of Popillia japonica's genome with initial clues to its potential as an invasive pest.</title>
        <authorList>
            <person name="Cucini C."/>
            <person name="Boschi S."/>
            <person name="Funari R."/>
            <person name="Cardaioli E."/>
            <person name="Iannotti N."/>
            <person name="Marturano G."/>
            <person name="Paoli F."/>
            <person name="Bruttini M."/>
            <person name="Carapelli A."/>
            <person name="Frati F."/>
            <person name="Nardi F."/>
        </authorList>
    </citation>
    <scope>NUCLEOTIDE SEQUENCE [LARGE SCALE GENOMIC DNA]</scope>
    <source>
        <strain evidence="2">DMR45628</strain>
    </source>
</reference>
<proteinExistence type="predicted"/>
<sequence>MNIANTVLGRVARWLEEKQLNLALEETGAVLLTTKRKIAIEISSKSKTRQLHLVKRKALRKLMPNIAGPTASKRGILASVVHFQLLYAAPVWHRVTSNTKLTRKLARIQGLASIRISNRAKKKTKSSEETDAEHRRTYGFQEGYSGQRTAFPAIACDARRASGNEQYKTRKLARIQRLASIRISNRGKKKTVRGRTRRDRQGSMREEVAR</sequence>
<protein>
    <submittedName>
        <fullName evidence="2">Uncharacterized protein</fullName>
    </submittedName>
</protein>
<feature type="region of interest" description="Disordered" evidence="1">
    <location>
        <begin position="184"/>
        <end position="210"/>
    </location>
</feature>
<evidence type="ECO:0000313" key="2">
    <source>
        <dbReference type="EMBL" id="KAK9753492.1"/>
    </source>
</evidence>
<keyword evidence="3" id="KW-1185">Reference proteome</keyword>
<accession>A0AAW1N0E9</accession>
<evidence type="ECO:0000256" key="1">
    <source>
        <dbReference type="SAM" id="MobiDB-lite"/>
    </source>
</evidence>
<dbReference type="Proteomes" id="UP001458880">
    <property type="component" value="Unassembled WGS sequence"/>
</dbReference>
<organism evidence="2 3">
    <name type="scientific">Popillia japonica</name>
    <name type="common">Japanese beetle</name>
    <dbReference type="NCBI Taxonomy" id="7064"/>
    <lineage>
        <taxon>Eukaryota</taxon>
        <taxon>Metazoa</taxon>
        <taxon>Ecdysozoa</taxon>
        <taxon>Arthropoda</taxon>
        <taxon>Hexapoda</taxon>
        <taxon>Insecta</taxon>
        <taxon>Pterygota</taxon>
        <taxon>Neoptera</taxon>
        <taxon>Endopterygota</taxon>
        <taxon>Coleoptera</taxon>
        <taxon>Polyphaga</taxon>
        <taxon>Scarabaeiformia</taxon>
        <taxon>Scarabaeidae</taxon>
        <taxon>Rutelinae</taxon>
        <taxon>Popillia</taxon>
    </lineage>
</organism>
<comment type="caution">
    <text evidence="2">The sequence shown here is derived from an EMBL/GenBank/DDBJ whole genome shotgun (WGS) entry which is preliminary data.</text>
</comment>
<evidence type="ECO:0000313" key="3">
    <source>
        <dbReference type="Proteomes" id="UP001458880"/>
    </source>
</evidence>